<keyword evidence="3" id="KW-1185">Reference proteome</keyword>
<keyword evidence="1" id="KW-0812">Transmembrane</keyword>
<name>A0ABY3B4Z9_9BACL</name>
<feature type="transmembrane region" description="Helical" evidence="1">
    <location>
        <begin position="60"/>
        <end position="80"/>
    </location>
</feature>
<gene>
    <name evidence="2" type="ORF">FKV70_10625</name>
</gene>
<sequence>MSTGLWISELERIWKGKRIRTFGCAYLLALLIDIGFLRLTGGIQIDLSRWFSVDALNLPIFIMKDMSFLLQLFVLPGLFVESLADEIHSGAYRIYMLRSFDRYQHWLVKLLTQIVLIVTLIFGTTLVSLACGWLFFSHPQSTEVYLVPESIGYADVLWLTIQYDFLLVLTSIAVLVICSVFSILITRVSIVYACTILGLLGSYVIVSELRFLHDPFVSILRVLCGQGSMIFWVYLTGIIVICPTISFWIWSKRGM</sequence>
<evidence type="ECO:0000313" key="2">
    <source>
        <dbReference type="EMBL" id="TQR98631.1"/>
    </source>
</evidence>
<dbReference type="RefSeq" id="WP_142612813.1">
    <property type="nucleotide sequence ID" value="NZ_VIJZ01000004.1"/>
</dbReference>
<organism evidence="2 3">
    <name type="scientific">Paenibacillus ottowii</name>
    <dbReference type="NCBI Taxonomy" id="2315729"/>
    <lineage>
        <taxon>Bacteria</taxon>
        <taxon>Bacillati</taxon>
        <taxon>Bacillota</taxon>
        <taxon>Bacilli</taxon>
        <taxon>Bacillales</taxon>
        <taxon>Paenibacillaceae</taxon>
        <taxon>Paenibacillus</taxon>
    </lineage>
</organism>
<dbReference type="EMBL" id="VIJZ01000004">
    <property type="protein sequence ID" value="TQR98631.1"/>
    <property type="molecule type" value="Genomic_DNA"/>
</dbReference>
<keyword evidence="1" id="KW-0472">Membrane</keyword>
<feature type="transmembrane region" description="Helical" evidence="1">
    <location>
        <begin position="156"/>
        <end position="183"/>
    </location>
</feature>
<feature type="transmembrane region" description="Helical" evidence="1">
    <location>
        <begin position="229"/>
        <end position="250"/>
    </location>
</feature>
<protein>
    <recommendedName>
        <fullName evidence="4">ABC transporter permease subunit</fullName>
    </recommendedName>
</protein>
<comment type="caution">
    <text evidence="2">The sequence shown here is derived from an EMBL/GenBank/DDBJ whole genome shotgun (WGS) entry which is preliminary data.</text>
</comment>
<feature type="transmembrane region" description="Helical" evidence="1">
    <location>
        <begin position="106"/>
        <end position="136"/>
    </location>
</feature>
<feature type="transmembrane region" description="Helical" evidence="1">
    <location>
        <begin position="21"/>
        <end position="40"/>
    </location>
</feature>
<dbReference type="Proteomes" id="UP000319219">
    <property type="component" value="Unassembled WGS sequence"/>
</dbReference>
<evidence type="ECO:0008006" key="4">
    <source>
        <dbReference type="Google" id="ProtNLM"/>
    </source>
</evidence>
<proteinExistence type="predicted"/>
<evidence type="ECO:0000256" key="1">
    <source>
        <dbReference type="SAM" id="Phobius"/>
    </source>
</evidence>
<accession>A0ABY3B4Z9</accession>
<keyword evidence="1" id="KW-1133">Transmembrane helix</keyword>
<feature type="transmembrane region" description="Helical" evidence="1">
    <location>
        <begin position="190"/>
        <end position="209"/>
    </location>
</feature>
<evidence type="ECO:0000313" key="3">
    <source>
        <dbReference type="Proteomes" id="UP000319219"/>
    </source>
</evidence>
<reference evidence="2 3" key="1">
    <citation type="submission" date="2019-07" db="EMBL/GenBank/DDBJ databases">
        <title>Paenibacillus ottowii sp. nov. isolated from a fermentation system processing bovine manure.</title>
        <authorList>
            <person name="Velazquez L.F."/>
            <person name="Rajbanshi S."/>
            <person name="Guan S."/>
            <person name="Hinchee M."/>
            <person name="Welsh A."/>
        </authorList>
    </citation>
    <scope>NUCLEOTIDE SEQUENCE [LARGE SCALE GENOMIC DNA]</scope>
    <source>
        <strain evidence="2 3">MS2379</strain>
    </source>
</reference>